<dbReference type="Proteomes" id="UP000317940">
    <property type="component" value="Unassembled WGS sequence"/>
</dbReference>
<dbReference type="PANTHER" id="PTHR36453:SF1">
    <property type="entry name" value="RIGHT HANDED BETA HELIX DOMAIN-CONTAINING PROTEIN"/>
    <property type="match status" value="1"/>
</dbReference>
<reference evidence="3 4" key="1">
    <citation type="submission" date="2019-06" db="EMBL/GenBank/DDBJ databases">
        <title>Sequencing the genomes of 1000 actinobacteria strains.</title>
        <authorList>
            <person name="Klenk H.-P."/>
        </authorList>
    </citation>
    <scope>NUCLEOTIDE SEQUENCE [LARGE SCALE GENOMIC DNA]</scope>
    <source>
        <strain evidence="3 4">DSM 44826</strain>
    </source>
</reference>
<keyword evidence="2" id="KW-0732">Signal</keyword>
<dbReference type="InterPro" id="IPR012334">
    <property type="entry name" value="Pectin_lyas_fold"/>
</dbReference>
<organism evidence="3 4">
    <name type="scientific">Kitasatospora viridis</name>
    <dbReference type="NCBI Taxonomy" id="281105"/>
    <lineage>
        <taxon>Bacteria</taxon>
        <taxon>Bacillati</taxon>
        <taxon>Actinomycetota</taxon>
        <taxon>Actinomycetes</taxon>
        <taxon>Kitasatosporales</taxon>
        <taxon>Streptomycetaceae</taxon>
        <taxon>Kitasatospora</taxon>
    </lineage>
</organism>
<sequence length="945" mass="97115">MTRFRGGSLLATAGLIIGGMSFAGTAQAAASTTFYTSPSADPNAACTSSAPCSLSAAQARVKKVLSAKPGADVTVLVGDGTYRLTTGLSFGAADSGRPGHPVVWQAAPGAHPVVSGGYRATAWTPVAGSGLVSTKVPAGTRTRQVYINGVDTPVAQTKPADLGWTLNSSDSTGFQVKDADTAAALLAMASGLNAAQVHDIQFEWSPQTGIDWASSECPVDSIAAGASPGTATVKMAQPCWNNLTNKSATVYGGNSSNVTPRNLLANSAPTLLENARAWLHPGQWYLDDSSSTLYYDPVPGQQMSALDVEVPQVESLVSVAGTLAKPVHDLTFTGLRFTTATWNAPSTPTGFADVQAGLMVDQPNTVSGGKVQPATQGECSFAKPAAGSCPWGAFGQPLANVQLTAARNVAFLSDRFEDLGGTALGMKYGSDDDTVRGSVFDQIGAAAIWLGCAGDPTPGSSDDPASAVVQDCSADPVASAHDQLGAGGVNEIMTGNTVDNNVLHHAGYDYLGTVGITMMFTRHTTISHNDISDMPYDGITSGAWQGHVDSVFKGPTRNDQTTSNINAYNTISNNHIHSTMQVYRGDGGPIYTEGHQGPTVLNSDGSVNATASYAGGLSITGNVLDLGHGGYATAPDVGSQWIMMSGNIEFHNRYSFSCNWPTPRTSRVSFTGNWAANRGDGSCGSAPTYHDNTTIPGDPGPADLPAGVLADAGPTAQYQYVETALPATVEYIGFSKNGQALLDGSGFTPGIPVSVKGVPAGGVRYLSGGFLTVPVPSGTQASDIAVGLPAGATRIDDTDPSITYSGYALSSARNLGDLNDDVHYAKANGSTAVFSFSGTGVQVFGEQNTDQGTIGVSVDGGTPTVVDTVPADGRRHSDVPVYTTTGLPVGTHTITVTKLSGSYSTLDGYQGLNSDEPGSTDPANGYGAPAYFSQPRGLGDLTDDM</sequence>
<keyword evidence="4" id="KW-1185">Reference proteome</keyword>
<proteinExistence type="predicted"/>
<dbReference type="EMBL" id="VIWT01000009">
    <property type="protein sequence ID" value="TWF71439.1"/>
    <property type="molecule type" value="Genomic_DNA"/>
</dbReference>
<name>A0A561S993_9ACTN</name>
<dbReference type="InterPro" id="IPR011050">
    <property type="entry name" value="Pectin_lyase_fold/virulence"/>
</dbReference>
<protein>
    <submittedName>
        <fullName evidence="3">Uncharacterized protein</fullName>
    </submittedName>
</protein>
<comment type="caution">
    <text evidence="3">The sequence shown here is derived from an EMBL/GenBank/DDBJ whole genome shotgun (WGS) entry which is preliminary data.</text>
</comment>
<dbReference type="PANTHER" id="PTHR36453">
    <property type="entry name" value="SECRETED PROTEIN-RELATED"/>
    <property type="match status" value="1"/>
</dbReference>
<feature type="chain" id="PRO_5022168445" evidence="2">
    <location>
        <begin position="29"/>
        <end position="945"/>
    </location>
</feature>
<dbReference type="InterPro" id="IPR006626">
    <property type="entry name" value="PbH1"/>
</dbReference>
<evidence type="ECO:0000313" key="4">
    <source>
        <dbReference type="Proteomes" id="UP000317940"/>
    </source>
</evidence>
<dbReference type="SMART" id="SM00710">
    <property type="entry name" value="PbH1"/>
    <property type="match status" value="5"/>
</dbReference>
<feature type="region of interest" description="Disordered" evidence="1">
    <location>
        <begin position="909"/>
        <end position="945"/>
    </location>
</feature>
<gene>
    <name evidence="3" type="ORF">FHX73_1969</name>
</gene>
<evidence type="ECO:0000256" key="2">
    <source>
        <dbReference type="SAM" id="SignalP"/>
    </source>
</evidence>
<evidence type="ECO:0000313" key="3">
    <source>
        <dbReference type="EMBL" id="TWF71439.1"/>
    </source>
</evidence>
<dbReference type="SUPFAM" id="SSF51126">
    <property type="entry name" value="Pectin lyase-like"/>
    <property type="match status" value="1"/>
</dbReference>
<evidence type="ECO:0000256" key="1">
    <source>
        <dbReference type="SAM" id="MobiDB-lite"/>
    </source>
</evidence>
<accession>A0A561S993</accession>
<dbReference type="AlphaFoldDB" id="A0A561S993"/>
<feature type="signal peptide" evidence="2">
    <location>
        <begin position="1"/>
        <end position="28"/>
    </location>
</feature>
<dbReference type="Gene3D" id="2.60.120.260">
    <property type="entry name" value="Galactose-binding domain-like"/>
    <property type="match status" value="1"/>
</dbReference>
<dbReference type="Gene3D" id="2.160.20.10">
    <property type="entry name" value="Single-stranded right-handed beta-helix, Pectin lyase-like"/>
    <property type="match status" value="1"/>
</dbReference>